<proteinExistence type="inferred from homology"/>
<dbReference type="OrthoDB" id="99480at2"/>
<dbReference type="InterPro" id="IPR039426">
    <property type="entry name" value="TonB-dep_rcpt-like"/>
</dbReference>
<evidence type="ECO:0000256" key="6">
    <source>
        <dbReference type="ARBA" id="ARBA00023077"/>
    </source>
</evidence>
<keyword evidence="6 11" id="KW-0798">TonB box</keyword>
<feature type="domain" description="TonB-dependent receptor plug" evidence="14">
    <location>
        <begin position="60"/>
        <end position="166"/>
    </location>
</feature>
<keyword evidence="3 10" id="KW-0813">Transport</keyword>
<evidence type="ECO:0000256" key="10">
    <source>
        <dbReference type="PROSITE-ProRule" id="PRU01360"/>
    </source>
</evidence>
<dbReference type="Proteomes" id="UP000074561">
    <property type="component" value="Chromosome"/>
</dbReference>
<dbReference type="Pfam" id="PF07715">
    <property type="entry name" value="Plug"/>
    <property type="match status" value="1"/>
</dbReference>
<evidence type="ECO:0000256" key="9">
    <source>
        <dbReference type="ARBA" id="ARBA00023237"/>
    </source>
</evidence>
<evidence type="ECO:0000256" key="1">
    <source>
        <dbReference type="ARBA" id="ARBA00004571"/>
    </source>
</evidence>
<dbReference type="PANTHER" id="PTHR30069">
    <property type="entry name" value="TONB-DEPENDENT OUTER MEMBRANE RECEPTOR"/>
    <property type="match status" value="1"/>
</dbReference>
<keyword evidence="8 15" id="KW-0675">Receptor</keyword>
<evidence type="ECO:0000256" key="2">
    <source>
        <dbReference type="ARBA" id="ARBA00009810"/>
    </source>
</evidence>
<evidence type="ECO:0000259" key="13">
    <source>
        <dbReference type="Pfam" id="PF00593"/>
    </source>
</evidence>
<evidence type="ECO:0000313" key="15">
    <source>
        <dbReference type="EMBL" id="AMP05966.1"/>
    </source>
</evidence>
<dbReference type="PROSITE" id="PS52016">
    <property type="entry name" value="TONB_DEPENDENT_REC_3"/>
    <property type="match status" value="1"/>
</dbReference>
<feature type="chain" id="PRO_5007277680" evidence="12">
    <location>
        <begin position="22"/>
        <end position="714"/>
    </location>
</feature>
<evidence type="ECO:0000313" key="16">
    <source>
        <dbReference type="Proteomes" id="UP000074561"/>
    </source>
</evidence>
<keyword evidence="5 10" id="KW-0812">Transmembrane</keyword>
<keyword evidence="9 10" id="KW-0998">Cell outer membrane</keyword>
<dbReference type="PATRIC" id="fig|279113.9.peg.3616"/>
<evidence type="ECO:0000256" key="5">
    <source>
        <dbReference type="ARBA" id="ARBA00022692"/>
    </source>
</evidence>
<accession>A0A127Q7J8</accession>
<dbReference type="EMBL" id="CP013234">
    <property type="protein sequence ID" value="AMP05966.1"/>
    <property type="molecule type" value="Genomic_DNA"/>
</dbReference>
<evidence type="ECO:0000259" key="14">
    <source>
        <dbReference type="Pfam" id="PF07715"/>
    </source>
</evidence>
<dbReference type="PANTHER" id="PTHR30069:SF36">
    <property type="entry name" value="BLL6948 PROTEIN"/>
    <property type="match status" value="1"/>
</dbReference>
<dbReference type="GO" id="GO:0015344">
    <property type="term" value="F:siderophore uptake transmembrane transporter activity"/>
    <property type="evidence" value="ECO:0007669"/>
    <property type="project" value="TreeGrafter"/>
</dbReference>
<dbReference type="InterPro" id="IPR000531">
    <property type="entry name" value="Beta-barrel_TonB"/>
</dbReference>
<evidence type="ECO:0000256" key="7">
    <source>
        <dbReference type="ARBA" id="ARBA00023136"/>
    </source>
</evidence>
<keyword evidence="7 10" id="KW-0472">Membrane</keyword>
<dbReference type="Pfam" id="PF00593">
    <property type="entry name" value="TonB_dep_Rec_b-barrel"/>
    <property type="match status" value="1"/>
</dbReference>
<gene>
    <name evidence="15" type="ORF">CPter91_3645</name>
</gene>
<feature type="signal peptide" evidence="12">
    <location>
        <begin position="1"/>
        <end position="21"/>
    </location>
</feature>
<comment type="similarity">
    <text evidence="2 10 11">Belongs to the TonB-dependent receptor family.</text>
</comment>
<dbReference type="RefSeq" id="WP_061942200.1">
    <property type="nucleotide sequence ID" value="NZ_CP013234.1"/>
</dbReference>
<evidence type="ECO:0000256" key="4">
    <source>
        <dbReference type="ARBA" id="ARBA00022452"/>
    </source>
</evidence>
<dbReference type="InterPro" id="IPR036942">
    <property type="entry name" value="Beta-barrel_TonB_sf"/>
</dbReference>
<dbReference type="InterPro" id="IPR037066">
    <property type="entry name" value="Plug_dom_sf"/>
</dbReference>
<dbReference type="AlphaFoldDB" id="A0A127Q7J8"/>
<name>A0A127Q7J8_9BURK</name>
<dbReference type="GO" id="GO:0044718">
    <property type="term" value="P:siderophore transmembrane transport"/>
    <property type="evidence" value="ECO:0007669"/>
    <property type="project" value="TreeGrafter"/>
</dbReference>
<dbReference type="KEGG" id="cpra:CPter91_3645"/>
<keyword evidence="12" id="KW-0732">Signal</keyword>
<comment type="subcellular location">
    <subcellularLocation>
        <location evidence="1 10">Cell outer membrane</location>
        <topology evidence="1 10">Multi-pass membrane protein</topology>
    </subcellularLocation>
</comment>
<reference evidence="15 16" key="1">
    <citation type="submission" date="2015-11" db="EMBL/GenBank/DDBJ databases">
        <title>Exploring the genomic traits of fungus-feeding bacterial genus Collimonas.</title>
        <authorList>
            <person name="Song C."/>
            <person name="Schmidt R."/>
            <person name="de Jager V."/>
            <person name="Krzyzanowska D."/>
            <person name="Jongedijk E."/>
            <person name="Cankar K."/>
            <person name="Beekwilder J."/>
            <person name="van Veen A."/>
            <person name="de Boer W."/>
            <person name="van Veen J.A."/>
            <person name="Garbeva P."/>
        </authorList>
    </citation>
    <scope>NUCLEOTIDE SEQUENCE [LARGE SCALE GENOMIC DNA]</scope>
    <source>
        <strain evidence="15 16">Ter91</strain>
    </source>
</reference>
<evidence type="ECO:0000256" key="3">
    <source>
        <dbReference type="ARBA" id="ARBA00022448"/>
    </source>
</evidence>
<dbReference type="STRING" id="279113.CPter91_3645"/>
<dbReference type="SUPFAM" id="SSF56935">
    <property type="entry name" value="Porins"/>
    <property type="match status" value="1"/>
</dbReference>
<evidence type="ECO:0000256" key="8">
    <source>
        <dbReference type="ARBA" id="ARBA00023170"/>
    </source>
</evidence>
<protein>
    <submittedName>
        <fullName evidence="15">TonB dependent receptor family protein</fullName>
    </submittedName>
</protein>
<sequence length="714" mass="77513">MRAAKWITATTFCLSAIPALAQVGQAAQSATTPAPTIPMLPIVTVEGHYDNAVGSSNAASQGMVRGELLQDLPLLRPGEILETVPGLVVTQHSGDGKANQYFLRGYNLDHGTDFATSVDGVSVNMPTNAHGQGYSDLNFLIPELVDHIDYRKGPYFAQNGDFASAGSADIRYRKSLAHNIIDLTGGAYGYRRALMAGSLQLTQPPQDGSDTAAVGQGPVLLGALEVMRNNGPWALKEDMHKTNALLRLSDGNLAKGWSIDGIYYDAKWNSTDQVPLELIEAGQLGRFSALDPTDGGESGRARLSGEWHSHDASGYTRISAYAEHYRLKLWSNFTFFELRPATGDQFQQAESRNILGTQIVKGWTHGLLGHDSTTELGLQVRHDNIDVSLKNSEARIPFETVSDDKVSETLAGLYLQNTTIWSDWLRTLVGVRADRVNMDMTSYSLPQNSGSAAGSRVSPKLSLIFGPWAKTEFFVNAGKGFHSNDARGVINTIDPTTGTPASPVPALAGSSGKEIGVRTEIIDGLQSSLALWSLDSDSEIIYAADSSIGSTSPNGASKRHGIEWNNHWIVNRWLLLDADFAWTHARYAKMNDNDALGNMIPNAVSKVALLRLTLQRLGPWSAGLETRYIGPYPLAQDGSLTAQSAIVTNLRLQRQITPQVSLSMDALNLFNRQYYDIAYQQDYQVSPGAGAVPSGVTVHPGEPRQLRLTLRLSY</sequence>
<dbReference type="GO" id="GO:0009279">
    <property type="term" value="C:cell outer membrane"/>
    <property type="evidence" value="ECO:0007669"/>
    <property type="project" value="UniProtKB-SubCell"/>
</dbReference>
<keyword evidence="4 10" id="KW-1134">Transmembrane beta strand</keyword>
<dbReference type="InterPro" id="IPR012910">
    <property type="entry name" value="Plug_dom"/>
</dbReference>
<evidence type="ECO:0000256" key="11">
    <source>
        <dbReference type="RuleBase" id="RU003357"/>
    </source>
</evidence>
<dbReference type="Gene3D" id="2.170.130.10">
    <property type="entry name" value="TonB-dependent receptor, plug domain"/>
    <property type="match status" value="1"/>
</dbReference>
<evidence type="ECO:0000256" key="12">
    <source>
        <dbReference type="SAM" id="SignalP"/>
    </source>
</evidence>
<organism evidence="15 16">
    <name type="scientific">Collimonas pratensis</name>
    <dbReference type="NCBI Taxonomy" id="279113"/>
    <lineage>
        <taxon>Bacteria</taxon>
        <taxon>Pseudomonadati</taxon>
        <taxon>Pseudomonadota</taxon>
        <taxon>Betaproteobacteria</taxon>
        <taxon>Burkholderiales</taxon>
        <taxon>Oxalobacteraceae</taxon>
        <taxon>Collimonas</taxon>
    </lineage>
</organism>
<feature type="domain" description="TonB-dependent receptor-like beta-barrel" evidence="13">
    <location>
        <begin position="287"/>
        <end position="669"/>
    </location>
</feature>
<dbReference type="Gene3D" id="2.40.170.20">
    <property type="entry name" value="TonB-dependent receptor, beta-barrel domain"/>
    <property type="match status" value="1"/>
</dbReference>